<name>A0ABU3E3Y8_9FLAO</name>
<evidence type="ECO:0000313" key="2">
    <source>
        <dbReference type="EMBL" id="MDT0690712.1"/>
    </source>
</evidence>
<keyword evidence="3" id="KW-1185">Reference proteome</keyword>
<comment type="caution">
    <text evidence="2">The sequence shown here is derived from an EMBL/GenBank/DDBJ whole genome shotgun (WGS) entry which is preliminary data.</text>
</comment>
<dbReference type="Pfam" id="PF14129">
    <property type="entry name" value="DUF4296"/>
    <property type="match status" value="1"/>
</dbReference>
<dbReference type="EMBL" id="JAVRHM010000015">
    <property type="protein sequence ID" value="MDT0690712.1"/>
    <property type="molecule type" value="Genomic_DNA"/>
</dbReference>
<reference evidence="2 3" key="1">
    <citation type="submission" date="2023-09" db="EMBL/GenBank/DDBJ databases">
        <authorList>
            <person name="Rey-Velasco X."/>
        </authorList>
    </citation>
    <scope>NUCLEOTIDE SEQUENCE [LARGE SCALE GENOMIC DNA]</scope>
    <source>
        <strain evidence="2 3">F188</strain>
    </source>
</reference>
<protein>
    <submittedName>
        <fullName evidence="2">DUF4296 domain-containing protein</fullName>
    </submittedName>
</protein>
<gene>
    <name evidence="2" type="ORF">RM549_13010</name>
</gene>
<evidence type="ECO:0000259" key="1">
    <source>
        <dbReference type="Pfam" id="PF14129"/>
    </source>
</evidence>
<organism evidence="2 3">
    <name type="scientific">Autumnicola patrickiae</name>
    <dbReference type="NCBI Taxonomy" id="3075591"/>
    <lineage>
        <taxon>Bacteria</taxon>
        <taxon>Pseudomonadati</taxon>
        <taxon>Bacteroidota</taxon>
        <taxon>Flavobacteriia</taxon>
        <taxon>Flavobacteriales</taxon>
        <taxon>Flavobacteriaceae</taxon>
        <taxon>Autumnicola</taxon>
    </lineage>
</organism>
<dbReference type="RefSeq" id="WP_311685521.1">
    <property type="nucleotide sequence ID" value="NZ_JAVRHM010000015.1"/>
</dbReference>
<evidence type="ECO:0000313" key="3">
    <source>
        <dbReference type="Proteomes" id="UP001261624"/>
    </source>
</evidence>
<dbReference type="InterPro" id="IPR025381">
    <property type="entry name" value="DUF4296"/>
</dbReference>
<dbReference type="PROSITE" id="PS51257">
    <property type="entry name" value="PROKAR_LIPOPROTEIN"/>
    <property type="match status" value="1"/>
</dbReference>
<sequence length="171" mass="19919">MKNFLLLFLVIIVSSGCRNIEQTEKPDDLIAEEKMVDVLTELAILQSARNVNKRILEDAGIKPYQYIYEKHNIDSLQLERSNAYYTENLSTYEGIFERVRDRLQGIKEVRDSIQKEEERMQDSISELDSIVEPDSVSTGSIREQDFLRGVRDIRRRNFLSRDSLVTSGENR</sequence>
<dbReference type="Proteomes" id="UP001261624">
    <property type="component" value="Unassembled WGS sequence"/>
</dbReference>
<proteinExistence type="predicted"/>
<accession>A0ABU3E3Y8</accession>
<feature type="domain" description="DUF4296" evidence="1">
    <location>
        <begin position="26"/>
        <end position="106"/>
    </location>
</feature>